<name>A0A4C1VQC0_EUMVA</name>
<evidence type="ECO:0000313" key="2">
    <source>
        <dbReference type="Proteomes" id="UP000299102"/>
    </source>
</evidence>
<dbReference type="EMBL" id="BGZK01000380">
    <property type="protein sequence ID" value="GBP40389.1"/>
    <property type="molecule type" value="Genomic_DNA"/>
</dbReference>
<keyword evidence="2" id="KW-1185">Reference proteome</keyword>
<evidence type="ECO:0000313" key="1">
    <source>
        <dbReference type="EMBL" id="GBP40389.1"/>
    </source>
</evidence>
<proteinExistence type="predicted"/>
<dbReference type="AlphaFoldDB" id="A0A4C1VQC0"/>
<reference evidence="1 2" key="1">
    <citation type="journal article" date="2019" name="Commun. Biol.">
        <title>The bagworm genome reveals a unique fibroin gene that provides high tensile strength.</title>
        <authorList>
            <person name="Kono N."/>
            <person name="Nakamura H."/>
            <person name="Ohtoshi R."/>
            <person name="Tomita M."/>
            <person name="Numata K."/>
            <person name="Arakawa K."/>
        </authorList>
    </citation>
    <scope>NUCLEOTIDE SEQUENCE [LARGE SCALE GENOMIC DNA]</scope>
</reference>
<dbReference type="Proteomes" id="UP000299102">
    <property type="component" value="Unassembled WGS sequence"/>
</dbReference>
<accession>A0A4C1VQC0</accession>
<sequence>MRRYKTNWSAGSLGVAGLIIITQTGKKINGSSRGSVSYDVVNFNYRARTSRSPAVADEYTQTDIAP</sequence>
<gene>
    <name evidence="1" type="ORF">EVAR_86536_1</name>
</gene>
<protein>
    <submittedName>
        <fullName evidence="1">Uncharacterized protein</fullName>
    </submittedName>
</protein>
<comment type="caution">
    <text evidence="1">The sequence shown here is derived from an EMBL/GenBank/DDBJ whole genome shotgun (WGS) entry which is preliminary data.</text>
</comment>
<organism evidence="1 2">
    <name type="scientific">Eumeta variegata</name>
    <name type="common">Bagworm moth</name>
    <name type="synonym">Eumeta japonica</name>
    <dbReference type="NCBI Taxonomy" id="151549"/>
    <lineage>
        <taxon>Eukaryota</taxon>
        <taxon>Metazoa</taxon>
        <taxon>Ecdysozoa</taxon>
        <taxon>Arthropoda</taxon>
        <taxon>Hexapoda</taxon>
        <taxon>Insecta</taxon>
        <taxon>Pterygota</taxon>
        <taxon>Neoptera</taxon>
        <taxon>Endopterygota</taxon>
        <taxon>Lepidoptera</taxon>
        <taxon>Glossata</taxon>
        <taxon>Ditrysia</taxon>
        <taxon>Tineoidea</taxon>
        <taxon>Psychidae</taxon>
        <taxon>Oiketicinae</taxon>
        <taxon>Eumeta</taxon>
    </lineage>
</organism>